<keyword evidence="4" id="KW-0479">Metal-binding</keyword>
<dbReference type="FunFam" id="3.30.40.10:FF:000404">
    <property type="entry name" value="RING-H2 finger protein ATL72-like"/>
    <property type="match status" value="1"/>
</dbReference>
<comment type="subcellular location">
    <subcellularLocation>
        <location evidence="1">Membrane</location>
        <topology evidence="1">Single-pass membrane protein</topology>
    </subcellularLocation>
</comment>
<proteinExistence type="inferred from homology"/>
<feature type="domain" description="RING-type" evidence="11">
    <location>
        <begin position="125"/>
        <end position="167"/>
    </location>
</feature>
<dbReference type="PANTHER" id="PTHR46905:SF21">
    <property type="entry name" value="RING-TYPE E3 UBIQUITIN TRANSFERASE"/>
    <property type="match status" value="1"/>
</dbReference>
<sequence length="183" mass="18490">MRQLRDGGEATPLVTPAAAAAAVGGGAGGTLTSPSAAGSNASFDANMVIILAALLCVLICALGLNSVIRCVLHCGRRLAPSTVAGTTTATSLHAQQTGLKRKALRKIPVEVYGGASALTATATECAICLGEFADGEKVRVLPRCHHGFHVRCIDMWLATHTSCPNCRASLAEDGAAVAAAGGR</sequence>
<evidence type="ECO:0000256" key="7">
    <source>
        <dbReference type="ARBA" id="ARBA00023136"/>
    </source>
</evidence>
<keyword evidence="3 10" id="KW-0812">Transmembrane</keyword>
<keyword evidence="6 10" id="KW-1133">Transmembrane helix</keyword>
<dbReference type="SMART" id="SM00184">
    <property type="entry name" value="RING"/>
    <property type="match status" value="1"/>
</dbReference>
<reference evidence="12" key="1">
    <citation type="submission" date="2023-07" db="EMBL/GenBank/DDBJ databases">
        <title>A chromosome-level genome assembly of Lolium multiflorum.</title>
        <authorList>
            <person name="Chen Y."/>
            <person name="Copetti D."/>
            <person name="Kolliker R."/>
            <person name="Studer B."/>
        </authorList>
    </citation>
    <scope>NUCLEOTIDE SEQUENCE</scope>
    <source>
        <strain evidence="12">02402/16</strain>
        <tissue evidence="12">Leaf</tissue>
    </source>
</reference>
<accession>A0AAD8S849</accession>
<evidence type="ECO:0000313" key="13">
    <source>
        <dbReference type="Proteomes" id="UP001231189"/>
    </source>
</evidence>
<dbReference type="Gene3D" id="3.30.40.10">
    <property type="entry name" value="Zinc/RING finger domain, C3HC4 (zinc finger)"/>
    <property type="match status" value="1"/>
</dbReference>
<dbReference type="GO" id="GO:0016740">
    <property type="term" value="F:transferase activity"/>
    <property type="evidence" value="ECO:0007669"/>
    <property type="project" value="UniProtKB-KW"/>
</dbReference>
<dbReference type="GO" id="GO:0008270">
    <property type="term" value="F:zinc ion binding"/>
    <property type="evidence" value="ECO:0007669"/>
    <property type="project" value="UniProtKB-KW"/>
</dbReference>
<dbReference type="InterPro" id="IPR013083">
    <property type="entry name" value="Znf_RING/FYVE/PHD"/>
</dbReference>
<comment type="similarity">
    <text evidence="8">Belongs to the RING-type zinc finger family. ATL subfamily.</text>
</comment>
<dbReference type="PROSITE" id="PS50089">
    <property type="entry name" value="ZF_RING_2"/>
    <property type="match status" value="1"/>
</dbReference>
<name>A0AAD8S849_LOLMU</name>
<dbReference type="Pfam" id="PF13639">
    <property type="entry name" value="zf-RING_2"/>
    <property type="match status" value="1"/>
</dbReference>
<evidence type="ECO:0000256" key="10">
    <source>
        <dbReference type="SAM" id="Phobius"/>
    </source>
</evidence>
<dbReference type="Proteomes" id="UP001231189">
    <property type="component" value="Unassembled WGS sequence"/>
</dbReference>
<comment type="caution">
    <text evidence="12">The sequence shown here is derived from an EMBL/GenBank/DDBJ whole genome shotgun (WGS) entry which is preliminary data.</text>
</comment>
<evidence type="ECO:0000256" key="3">
    <source>
        <dbReference type="ARBA" id="ARBA00022692"/>
    </source>
</evidence>
<gene>
    <name evidence="12" type="ORF">QYE76_065047</name>
</gene>
<evidence type="ECO:0000256" key="4">
    <source>
        <dbReference type="ARBA" id="ARBA00022723"/>
    </source>
</evidence>
<dbReference type="CDD" id="cd16461">
    <property type="entry name" value="RING-H2_EL5-like"/>
    <property type="match status" value="1"/>
</dbReference>
<evidence type="ECO:0000256" key="8">
    <source>
        <dbReference type="ARBA" id="ARBA00024209"/>
    </source>
</evidence>
<evidence type="ECO:0000256" key="2">
    <source>
        <dbReference type="ARBA" id="ARBA00022679"/>
    </source>
</evidence>
<evidence type="ECO:0000256" key="5">
    <source>
        <dbReference type="ARBA" id="ARBA00022833"/>
    </source>
</evidence>
<dbReference type="AlphaFoldDB" id="A0AAD8S849"/>
<evidence type="ECO:0000259" key="11">
    <source>
        <dbReference type="PROSITE" id="PS50089"/>
    </source>
</evidence>
<evidence type="ECO:0000313" key="12">
    <source>
        <dbReference type="EMBL" id="KAK1647242.1"/>
    </source>
</evidence>
<dbReference type="GO" id="GO:0016567">
    <property type="term" value="P:protein ubiquitination"/>
    <property type="evidence" value="ECO:0007669"/>
    <property type="project" value="InterPro"/>
</dbReference>
<evidence type="ECO:0000256" key="1">
    <source>
        <dbReference type="ARBA" id="ARBA00004167"/>
    </source>
</evidence>
<protein>
    <recommendedName>
        <fullName evidence="11">RING-type domain-containing protein</fullName>
    </recommendedName>
</protein>
<dbReference type="InterPro" id="IPR001841">
    <property type="entry name" value="Znf_RING"/>
</dbReference>
<dbReference type="InterPro" id="IPR044602">
    <property type="entry name" value="ATL10/ATL72-79-like"/>
</dbReference>
<dbReference type="EMBL" id="JAUUTY010000004">
    <property type="protein sequence ID" value="KAK1647242.1"/>
    <property type="molecule type" value="Genomic_DNA"/>
</dbReference>
<dbReference type="GO" id="GO:0016020">
    <property type="term" value="C:membrane"/>
    <property type="evidence" value="ECO:0007669"/>
    <property type="project" value="UniProtKB-SubCell"/>
</dbReference>
<organism evidence="12 13">
    <name type="scientific">Lolium multiflorum</name>
    <name type="common">Italian ryegrass</name>
    <name type="synonym">Lolium perenne subsp. multiflorum</name>
    <dbReference type="NCBI Taxonomy" id="4521"/>
    <lineage>
        <taxon>Eukaryota</taxon>
        <taxon>Viridiplantae</taxon>
        <taxon>Streptophyta</taxon>
        <taxon>Embryophyta</taxon>
        <taxon>Tracheophyta</taxon>
        <taxon>Spermatophyta</taxon>
        <taxon>Magnoliopsida</taxon>
        <taxon>Liliopsida</taxon>
        <taxon>Poales</taxon>
        <taxon>Poaceae</taxon>
        <taxon>BOP clade</taxon>
        <taxon>Pooideae</taxon>
        <taxon>Poodae</taxon>
        <taxon>Poeae</taxon>
        <taxon>Poeae Chloroplast Group 2 (Poeae type)</taxon>
        <taxon>Loliodinae</taxon>
        <taxon>Loliinae</taxon>
        <taxon>Lolium</taxon>
    </lineage>
</organism>
<evidence type="ECO:0000256" key="6">
    <source>
        <dbReference type="ARBA" id="ARBA00022989"/>
    </source>
</evidence>
<dbReference type="PANTHER" id="PTHR46905">
    <property type="entry name" value="RING-H2 FINGER PROTEIN ATL78"/>
    <property type="match status" value="1"/>
</dbReference>
<dbReference type="SUPFAM" id="SSF57850">
    <property type="entry name" value="RING/U-box"/>
    <property type="match status" value="1"/>
</dbReference>
<evidence type="ECO:0000256" key="9">
    <source>
        <dbReference type="PROSITE-ProRule" id="PRU00175"/>
    </source>
</evidence>
<keyword evidence="2" id="KW-0808">Transferase</keyword>
<keyword evidence="5" id="KW-0862">Zinc</keyword>
<feature type="transmembrane region" description="Helical" evidence="10">
    <location>
        <begin position="47"/>
        <end position="68"/>
    </location>
</feature>
<keyword evidence="9" id="KW-0863">Zinc-finger</keyword>
<keyword evidence="7 10" id="KW-0472">Membrane</keyword>
<keyword evidence="13" id="KW-1185">Reference proteome</keyword>